<name>A0ABN3R0S3_9ACTN</name>
<dbReference type="RefSeq" id="WP_344570782.1">
    <property type="nucleotide sequence ID" value="NZ_BAAARJ010000037.1"/>
</dbReference>
<dbReference type="EMBL" id="BAAARJ010000037">
    <property type="protein sequence ID" value="GAA2639947.1"/>
    <property type="molecule type" value="Genomic_DNA"/>
</dbReference>
<sequence>MATPLDPVPRDLVVLQQDWHRTYAALAARPRDATRLRRRLLRLSVALMWHPAWGSGCGRGARRVEVCRQARREQARG</sequence>
<reference evidence="1 2" key="1">
    <citation type="journal article" date="2019" name="Int. J. Syst. Evol. Microbiol.">
        <title>The Global Catalogue of Microorganisms (GCM) 10K type strain sequencing project: providing services to taxonomists for standard genome sequencing and annotation.</title>
        <authorList>
            <consortium name="The Broad Institute Genomics Platform"/>
            <consortium name="The Broad Institute Genome Sequencing Center for Infectious Disease"/>
            <person name="Wu L."/>
            <person name="Ma J."/>
        </authorList>
    </citation>
    <scope>NUCLEOTIDE SEQUENCE [LARGE SCALE GENOMIC DNA]</scope>
    <source>
        <strain evidence="1 2">JCM 16373</strain>
    </source>
</reference>
<gene>
    <name evidence="1" type="ORF">GCM10009863_66330</name>
</gene>
<dbReference type="Proteomes" id="UP001501447">
    <property type="component" value="Unassembled WGS sequence"/>
</dbReference>
<protein>
    <submittedName>
        <fullName evidence="1">Uncharacterized protein</fullName>
    </submittedName>
</protein>
<comment type="caution">
    <text evidence="1">The sequence shown here is derived from an EMBL/GenBank/DDBJ whole genome shotgun (WGS) entry which is preliminary data.</text>
</comment>
<proteinExistence type="predicted"/>
<keyword evidence="2" id="KW-1185">Reference proteome</keyword>
<organism evidence="1 2">
    <name type="scientific">Streptomyces axinellae</name>
    <dbReference type="NCBI Taxonomy" id="552788"/>
    <lineage>
        <taxon>Bacteria</taxon>
        <taxon>Bacillati</taxon>
        <taxon>Actinomycetota</taxon>
        <taxon>Actinomycetes</taxon>
        <taxon>Kitasatosporales</taxon>
        <taxon>Streptomycetaceae</taxon>
        <taxon>Streptomyces</taxon>
    </lineage>
</organism>
<evidence type="ECO:0000313" key="2">
    <source>
        <dbReference type="Proteomes" id="UP001501447"/>
    </source>
</evidence>
<evidence type="ECO:0000313" key="1">
    <source>
        <dbReference type="EMBL" id="GAA2639947.1"/>
    </source>
</evidence>
<accession>A0ABN3R0S3</accession>